<accession>A0A3S1D2N0</accession>
<comment type="caution">
    <text evidence="6">The sequence shown here is derived from an EMBL/GenBank/DDBJ whole genome shotgun (WGS) entry which is preliminary data.</text>
</comment>
<evidence type="ECO:0000313" key="6">
    <source>
        <dbReference type="EMBL" id="NSL86944.1"/>
    </source>
</evidence>
<evidence type="ECO:0000313" key="7">
    <source>
        <dbReference type="Proteomes" id="UP000281028"/>
    </source>
</evidence>
<dbReference type="GO" id="GO:0030416">
    <property type="term" value="P:methylamine metabolic process"/>
    <property type="evidence" value="ECO:0007669"/>
    <property type="project" value="InterPro"/>
</dbReference>
<keyword evidence="7" id="KW-1185">Reference proteome</keyword>
<dbReference type="GO" id="GO:0016020">
    <property type="term" value="C:membrane"/>
    <property type="evidence" value="ECO:0007669"/>
    <property type="project" value="UniProtKB-SubCell"/>
</dbReference>
<dbReference type="EMBL" id="RIAR02000001">
    <property type="protein sequence ID" value="NSL86944.1"/>
    <property type="molecule type" value="Genomic_DNA"/>
</dbReference>
<dbReference type="InterPro" id="IPR009908">
    <property type="entry name" value="Methylamine_util_MauE"/>
</dbReference>
<evidence type="ECO:0000256" key="4">
    <source>
        <dbReference type="ARBA" id="ARBA00023136"/>
    </source>
</evidence>
<gene>
    <name evidence="6" type="ORF">ECE50_008895</name>
</gene>
<feature type="domain" description="Methylamine utilisation protein MauE" evidence="5">
    <location>
        <begin position="4"/>
        <end position="129"/>
    </location>
</feature>
<proteinExistence type="predicted"/>
<comment type="subcellular location">
    <subcellularLocation>
        <location evidence="1">Membrane</location>
        <topology evidence="1">Multi-pass membrane protein</topology>
    </subcellularLocation>
</comment>
<dbReference type="OrthoDB" id="680026at2"/>
<evidence type="ECO:0000256" key="3">
    <source>
        <dbReference type="ARBA" id="ARBA00022989"/>
    </source>
</evidence>
<reference evidence="6" key="1">
    <citation type="submission" date="2020-05" db="EMBL/GenBank/DDBJ databases">
        <title>Chitinophaga laudate sp. nov., isolated from a tropical peat swamp.</title>
        <authorList>
            <person name="Goh C.B.S."/>
            <person name="Lee M.S."/>
            <person name="Parimannan S."/>
            <person name="Pasbakhsh P."/>
            <person name="Yule C.M."/>
            <person name="Rajandas H."/>
            <person name="Loke S."/>
            <person name="Croft L."/>
            <person name="Tan J.B.L."/>
        </authorList>
    </citation>
    <scope>NUCLEOTIDE SEQUENCE</scope>
    <source>
        <strain evidence="6">Mgbs1</strain>
    </source>
</reference>
<dbReference type="Pfam" id="PF07291">
    <property type="entry name" value="MauE"/>
    <property type="match status" value="1"/>
</dbReference>
<protein>
    <recommendedName>
        <fullName evidence="5">Methylamine utilisation protein MauE domain-containing protein</fullName>
    </recommendedName>
</protein>
<evidence type="ECO:0000256" key="1">
    <source>
        <dbReference type="ARBA" id="ARBA00004141"/>
    </source>
</evidence>
<evidence type="ECO:0000259" key="5">
    <source>
        <dbReference type="Pfam" id="PF07291"/>
    </source>
</evidence>
<name>A0A3S1D2N0_9BACT</name>
<keyword evidence="2" id="KW-0812">Transmembrane</keyword>
<sequence length="143" mass="16070">MQKNKVLEIIASPLICLFTYAGLSKLIAYQTFINQLGQSPFISKYAATIAWAIPAIELLIVLLLLFKRYRSVGLYASFFLMALFTGYIFAMLRFSEQLPCSCGGVLAVMNWQQHLWFNIFFTCLALSGVIIQERKENASPAVG</sequence>
<organism evidence="6 7">
    <name type="scientific">Chitinophaga solisilvae</name>
    <dbReference type="NCBI Taxonomy" id="1233460"/>
    <lineage>
        <taxon>Bacteria</taxon>
        <taxon>Pseudomonadati</taxon>
        <taxon>Bacteroidota</taxon>
        <taxon>Chitinophagia</taxon>
        <taxon>Chitinophagales</taxon>
        <taxon>Chitinophagaceae</taxon>
        <taxon>Chitinophaga</taxon>
    </lineage>
</organism>
<evidence type="ECO:0000256" key="2">
    <source>
        <dbReference type="ARBA" id="ARBA00022692"/>
    </source>
</evidence>
<dbReference type="Proteomes" id="UP000281028">
    <property type="component" value="Unassembled WGS sequence"/>
</dbReference>
<keyword evidence="3" id="KW-1133">Transmembrane helix</keyword>
<dbReference type="AlphaFoldDB" id="A0A3S1D2N0"/>
<keyword evidence="4" id="KW-0472">Membrane</keyword>